<protein>
    <submittedName>
        <fullName evidence="1">Uncharacterized protein</fullName>
    </submittedName>
</protein>
<accession>A0ACB9XJT0</accession>
<proteinExistence type="predicted"/>
<gene>
    <name evidence="1" type="ORF">KUCAC02_030532</name>
</gene>
<dbReference type="Proteomes" id="UP001057452">
    <property type="component" value="Chromosome 5"/>
</dbReference>
<organism evidence="1 2">
    <name type="scientific">Chaenocephalus aceratus</name>
    <name type="common">Blackfin icefish</name>
    <name type="synonym">Chaenichthys aceratus</name>
    <dbReference type="NCBI Taxonomy" id="36190"/>
    <lineage>
        <taxon>Eukaryota</taxon>
        <taxon>Metazoa</taxon>
        <taxon>Chordata</taxon>
        <taxon>Craniata</taxon>
        <taxon>Vertebrata</taxon>
        <taxon>Euteleostomi</taxon>
        <taxon>Actinopterygii</taxon>
        <taxon>Neopterygii</taxon>
        <taxon>Teleostei</taxon>
        <taxon>Neoteleostei</taxon>
        <taxon>Acanthomorphata</taxon>
        <taxon>Eupercaria</taxon>
        <taxon>Perciformes</taxon>
        <taxon>Notothenioidei</taxon>
        <taxon>Channichthyidae</taxon>
        <taxon>Chaenocephalus</taxon>
    </lineage>
</organism>
<reference evidence="1" key="1">
    <citation type="submission" date="2022-05" db="EMBL/GenBank/DDBJ databases">
        <title>Chromosome-level genome of Chaenocephalus aceratus.</title>
        <authorList>
            <person name="Park H."/>
        </authorList>
    </citation>
    <scope>NUCLEOTIDE SEQUENCE</scope>
    <source>
        <strain evidence="1">KU_202001</strain>
    </source>
</reference>
<feature type="non-terminal residue" evidence="1">
    <location>
        <position position="103"/>
    </location>
</feature>
<keyword evidence="2" id="KW-1185">Reference proteome</keyword>
<feature type="non-terminal residue" evidence="1">
    <location>
        <position position="1"/>
    </location>
</feature>
<dbReference type="EMBL" id="CM043789">
    <property type="protein sequence ID" value="KAI4827108.1"/>
    <property type="molecule type" value="Genomic_DNA"/>
</dbReference>
<comment type="caution">
    <text evidence="1">The sequence shown here is derived from an EMBL/GenBank/DDBJ whole genome shotgun (WGS) entry which is preliminary data.</text>
</comment>
<name>A0ACB9XJT0_CHAAC</name>
<evidence type="ECO:0000313" key="1">
    <source>
        <dbReference type="EMBL" id="KAI4827108.1"/>
    </source>
</evidence>
<evidence type="ECO:0000313" key="2">
    <source>
        <dbReference type="Proteomes" id="UP001057452"/>
    </source>
</evidence>
<sequence length="103" mass="11369">SVLAQERRDGGGVGGEPRRKKHSSYKLAETKSRWTERAPSDMRSGLIVAYITAHTHYPGIKISETNLLTLMLDTHTELDLSQPLGPLLCKLRGTLSGDNDCHL</sequence>